<comment type="caution">
    <text evidence="1">The sequence shown here is derived from an EMBL/GenBank/DDBJ whole genome shotgun (WGS) entry which is preliminary data.</text>
</comment>
<keyword evidence="2" id="KW-1185">Reference proteome</keyword>
<name>A0ACC2X2E3_9TREE</name>
<proteinExistence type="predicted"/>
<dbReference type="Proteomes" id="UP001243375">
    <property type="component" value="Unassembled WGS sequence"/>
</dbReference>
<sequence length="3877" mass="433542">MAFGATTVLASMLALTGLANAHVYNETMDPYNINKNKTATEVLDYSSDRSADTYTYHPSPDNWRDLPTMTLLLDKWFDGDPSNNDYFKTKFEHDADETQLRFGGDIKGLTNNRTLDYLYGMGIRAIYIAGTPWLNMPWQADSYSALDFTLLDPHFGTLEDWRAFIDAVHAKGMYYIADFTVGTMGDMIGFDNYLNESTPFTMDEHKAVWKLPTYTPWGFTEYPDFKFHNDFNETCELPRFYLDDGSTIPPPATGCYASDFDQYGDIEAFGVFPDWQRQLAKFASVQDRLREWKTDVNERLRHVACLAITALDIDGIRIDKATQVTVDALAVWSQATRQCAYDVGKKNFFIPGEVTGGDTFGSLYYGRGRTPSQLPEKYEDAIRVTEQDTQYFIRDTGLSALDGVAFHYSIYRSLARFLGMDGNLNVAYDVDVNFVTAWNQMVVNNDMLNSQTGKFDPRHMFGTTNHDVFRWPALTNGTQRNAIGDFVITLLFPGIPLYYYGEEQGMYLFDNGAANYLYGRQPMVSTKAWQRHGCYKLGSTQYFNMPYDRAVTGCDDDWNSLDHFDPTASTRRLIKHMNELRNTYPALLNGLNLVQWGNWTHRIQLPGSNQTQTEIGLWTVGRGPLTTQTNETDFTDYRGDTVWMMYTNENHTVDYKYDCGGDGWISTPYVGGTKVKNLFYPYETVNLEDSSSSYYNNSVAPWRGCLPNVTMEPYEFKAFVPEASWAQPVPAMTKFSPGHDYRLPSDSNNEIAVSFEYDAELNCESFTSHLSVRHNLGNATMQPSFGTPNCAPLADQPASELSMTARSVWAYSVTLNNAPDGVYEFIVSAGVTAQTGNQTTNSNDYVLIRKGGSDNVMINQDTGSYSSTLLTESDGKLFINHNAAGADKFRYTIDWGTSWSDWKDYESTTEVTMVVDDKFWDGDHVEVQYWSEITGSASHVVEGDLGYNGRRRFPQLIARGSFNEWGYDSGATADLGNNDGTWTLPLMASWPTFVQLNVYGYDDFFYGDTDGDGVLDRLPPNSQSPNYLNISVPPTPHLSWTLTVNDATGAWSIAPRGHYMVQIILFVLLLVIPPLTAMIAVATFRYSFYAIKVNKWGIKPKETSYFPLGGDKKKREAEDEKAVVPISEKHHGKSKPTQIIGWPEDPAKRRRVLIATLEYEIIDWKIKVKIGGLGVMSSLMGKAMSDCDMLWVVPKVKDLEYPQGEYAEPIEVTIFGEPYLIEVETHQLDNITYIILDSPVFRAQTKADPYPQRMDDLSSAIFYSTWNQAIAEAIRRYPIVDIYHINDYHGALAPLYLLPKVMPVCLSLHNAEFQGLWPLRTKDEMKEVCAAFNIPKEICTKYVQFGNTFNLLHAAASYISLHQKSIGVAGVSDKYGKRSWARYPALWTLRNIDSLPNPDPTDIAALDEQPVSVKNIGVDQAAEAKRPEDKRQAQEWAGLRQEADAELFVFVGRWSKQKGVDLIADVFPGILEKKPKVQLIAVGPVIDLYGRFAAEKLARLMEMYPDRVCSKPEFTALPPYLFSGADFALIPSRDEPFGLVAVEFGRKGALGVGSRLGGLGLMPGWWFPVESSATEHMLSQFQKTIKMALKSNQEERAILRARSAVQRFPVVEWRQRLEDFHRRSITASRSIAGDQAYYADLELPPSGGLYMNDNASEFSVGGDWRNSTISAPGSPNLGGDDRHSMLSSPLASPVVTPVSGGNGHFQQQQQQQQPADHHHLSVADPTRRISNRSSGESYYADDPDRRSAQGAHVPQLYYDQDRSPSADVNPAQHVKPSKFFLRGDGYSPNGNDIYEEDEVSDRFTSGQSSDVGDLDRNAQAAQSYDNFLAAANRQIAKQSKGVRDPFIERRESMDSNAGLDSPSIPFTGHSRNSSFDSISSIMDEKGASSPLNKAIVDFTDSDGEVAQSFVQKLQSLSSDNSKGDLCIEKYLIKSEKAFFDDVKKSKMSSMASVKSSRDSFVQSRAPSVMDGYRPESPYSLGGRDSPPHHYQDESYETQEQHAPDVPMTRMQIFMNRSIGGWPLYTIIMSIGQLLSATSFQLTLLTGSNSQTNADLYIIGAIFFVASLFWYILFRMRPSLWVLTLPWTFFAVAFFLIGLPSLHGPFTAPQKIITQIATWFYAVASSAGFLFFGCNFGEEAGAATEVWVLRACIVQGLQQVWVSALWYWGSTLAGKDPKVYITPVFIIYAVWPLAVMSLGFAYLMFFGLPDYYRQVPPFVPNFFKTLFRRKLVIWFLIAEILRNYWLSGPYGRNWSYLWNNEYIPKWAIVVLIAIFFVGLWILIMGALIRYSKIHSWLMPIFAVGLGCPRWCQMLWGVSGVALYIPWGGVAGPYLGTCLWLWLGVLDAVQGVGLGMILLQTLSRLHVCATLAIAQMLGSVVVMVARATAPNRNGPAGVFPDAALWNIGSGGDGSMNPLGHWDFWVALVCQIIIIVGYFIFFRKEQLTDPDIRETALPMERPRVWSKQLKLPCALEHAVLRARVFRRAESWTPSFIQKASASSGNCQPGSEFEDGLVLPPEDPLVVALDRFQKHHDEVNVGAAVLRCWAKLVRKAELCHQEDDDDEVEAEAGAGIKAQERDSLAVYEVSDGILTETGSLLSGIELREVNNRSIKLLNVLACPRHKGQCSGCRNRYKVDAQSQQIPIPSYCTELGEIVLFNDAMEENSQPTARAVWKDFALTLVEYHAYTEDWLPELILARSTNSRETVSLMPTSTDTLNLSLEIRITDGIRPAPVNWILNDGRPDVGTICQLTPTNETAIFLKTLRLQDSPHLEQRLLKGIGRLLGKRAAKDLYAGVASSTGQPSHIIWALLWIPENDVVDPIDMSTESFTSGRHRLWPKSLLTPLDYLKSNKNINGSDPPIILELAENHIGTKKPTALYNESIKIHEALQEYDKQQAAKVQEETKLGNDISRYSDIAREEHHNSQGAEGSDEYTSVPEQNGRTIAVNDAVEDEDEDDLFASSPSPGLAEESTMFQDPASGQENPMAIDSVEQASASMFTPTHHSDPQYAPIKYDVSPTDPHGGTKVYQTGLETMITDDDFDFFDANAEIPVGMQQVPYEEYGDLSAADFGVNLNQPHVQPVSDWKGVRSAQSDEAFSNIDIVNALASGFETTDGAPDTPKIIDETSPAPSARSDDDLWHHDEYHLAEQMPMDLDFIPHKISEMSGTISSPRSAGLQLVEPSHRTLIESRFSPAADEVPASELPIDLSMNSPSAPDPSRRRNPVDYSQPLQWSLVKSVEQRTPVAFAEVSFPWLDHQNPQTGPRSFKLDGVCIADEYGDGRVLHRAQLLHLLREGESSRQQRAHGRLCFHLEGTDLGNDAPSTASTVSDRDDAFADSADDASEVTAVSSAQDGPDKTQNLFALGKYPFPSDDHLLSTGFSVTLEEHDNTMLRKRVTESNNSEKRFENLYPYSEGGDGVNRYSDVGSSCPLRIESSDLPEYIAEGPGIEITTRVRVSQQGNIMELFSAALPYWSELSLEPISGRKDVIATVLYQKGIRMTEIKAFFSSVANIYATLNFGSHTLAPGGKAIQEFGNDVQLQVSRSSAASVLRITDQNNTINGHTVLPAFIQDFSHPVAYCRLSSKVYHSVQHTNSPYQARLQYPSFIIAPSAEQSAINFAIRWPPAALDVIEGERSLHVAYSFDIRSGSLAVCLIDECGQAWREHECHVTSGELAAHEVWAYAMTFISMANVHWRLVIAREGGMHFPELKGERLLVYFPIFRTADSELYPSTAWHFIFGEEAQAASGAFQAELILCKARAADTDTVVEKMSRVKYLSHRQCIFLDNSEPTWVSPLCSSTIRYGCVPEKRHLRTPPLDLHLLLRMSTESAGFMFSDMEVLRRVAHHFDGLRVLGVHRWFYAEQTPLPAHLYAVQKHSHRKKST</sequence>
<protein>
    <submittedName>
        <fullName evidence="1">Uncharacterized protein</fullName>
    </submittedName>
</protein>
<gene>
    <name evidence="1" type="ORF">QFC22_004421</name>
</gene>
<accession>A0ACC2X2E3</accession>
<evidence type="ECO:0000313" key="2">
    <source>
        <dbReference type="Proteomes" id="UP001243375"/>
    </source>
</evidence>
<organism evidence="1 2">
    <name type="scientific">Naganishia vaughanmartiniae</name>
    <dbReference type="NCBI Taxonomy" id="1424756"/>
    <lineage>
        <taxon>Eukaryota</taxon>
        <taxon>Fungi</taxon>
        <taxon>Dikarya</taxon>
        <taxon>Basidiomycota</taxon>
        <taxon>Agaricomycotina</taxon>
        <taxon>Tremellomycetes</taxon>
        <taxon>Filobasidiales</taxon>
        <taxon>Filobasidiaceae</taxon>
        <taxon>Naganishia</taxon>
    </lineage>
</organism>
<evidence type="ECO:0000313" key="1">
    <source>
        <dbReference type="EMBL" id="KAJ9117571.1"/>
    </source>
</evidence>
<dbReference type="EMBL" id="JASBWU010000012">
    <property type="protein sequence ID" value="KAJ9117571.1"/>
    <property type="molecule type" value="Genomic_DNA"/>
</dbReference>
<reference evidence="1" key="1">
    <citation type="submission" date="2023-04" db="EMBL/GenBank/DDBJ databases">
        <title>Draft Genome sequencing of Naganishia species isolated from polar environments using Oxford Nanopore Technology.</title>
        <authorList>
            <person name="Leo P."/>
            <person name="Venkateswaran K."/>
        </authorList>
    </citation>
    <scope>NUCLEOTIDE SEQUENCE</scope>
    <source>
        <strain evidence="1">MNA-CCFEE 5425</strain>
    </source>
</reference>